<dbReference type="RefSeq" id="WP_022522646.1">
    <property type="nucleotide sequence ID" value="NZ_CP054580.1"/>
</dbReference>
<feature type="domain" description="L-Lysine epsilon oxidase N-terminal" evidence="1">
    <location>
        <begin position="7"/>
        <end position="237"/>
    </location>
</feature>
<accession>A0A6N0Z037</accession>
<keyword evidence="4" id="KW-1185">Reference proteome</keyword>
<protein>
    <submittedName>
        <fullName evidence="3">L-lysine 6-oxidase</fullName>
        <ecNumber evidence="3">1.4.3.20</ecNumber>
    </submittedName>
</protein>
<dbReference type="Pfam" id="PF17990">
    <property type="entry name" value="LodA_N"/>
    <property type="match status" value="1"/>
</dbReference>
<dbReference type="Pfam" id="PF18417">
    <property type="entry name" value="LodA_C"/>
    <property type="match status" value="1"/>
</dbReference>
<feature type="domain" description="L-lysine epsilon oxidase C-terminal" evidence="2">
    <location>
        <begin position="373"/>
        <end position="487"/>
    </location>
</feature>
<gene>
    <name evidence="3" type="ORF">FX987_02193</name>
</gene>
<name>A0A653V5M0_9GAMM</name>
<dbReference type="InterPro" id="IPR041173">
    <property type="entry name" value="LodA_C"/>
</dbReference>
<dbReference type="EC" id="1.4.3.20" evidence="3"/>
<dbReference type="GO" id="GO:0031640">
    <property type="term" value="P:killing of cells of another organism"/>
    <property type="evidence" value="ECO:0007669"/>
    <property type="project" value="InterPro"/>
</dbReference>
<dbReference type="GO" id="GO:0033736">
    <property type="term" value="F:L-lysine 6-oxidase activity"/>
    <property type="evidence" value="ECO:0007669"/>
    <property type="project" value="UniProtKB-EC"/>
</dbReference>
<evidence type="ECO:0000313" key="3">
    <source>
        <dbReference type="EMBL" id="QKS24416.1"/>
    </source>
</evidence>
<accession>A0A653V5M0</accession>
<sequence length="589" mass="65666">MTDYKIYPPIGIARVGNAPEKCYIGPETYRGLPINLDGRDFTQDDFRDEQGRMCRQAARFHIFHGDEEITLDTPGVKTITWTVHMANKKASWYEFATNEGEQGYASNHPLRNADVEDRHSLIIDPGPRQISGADAGPVPMDRNTIPEGYKGANFPKGILYPNRECIDTLGELRTDAAGRLLVLGGLGVSGTEDESAVIKQYANNDGWWDDTGDGPVSAVIEWDNGSSNPADPAWVSVAPPSYAPEIANLVTLWDTIFDSAVRAGHNPQINNQGMWQSGSDGYKPNFQSEIKPLLERATTYAWVAAIPPKPHSFDMEMLGAVPDHEDHYRGLRNWILDVLRPPAAENSIISGRGATMMPYLAGDNCLIGGTFTSTYLRLTDTQFFFVQQWAAGHFVNEPVADNGPQSLTRNVLENCVGGAFSPGIELTWITRNRAIYNRDDPFRINTAPPTEGPLNLGFTPTAMEPGDLTRYMAIPWQADFNECSSQPIGERVLWWWPAQRPEFVYLEPKPQGVRQATMPIPDEQTGGQVAWIGTDFDQMRGDFISFADDVQMVQYWSRLGFVMEKEVQGERRFVEVARTLPRPFTPNGN</sequence>
<dbReference type="InterPro" id="IPR041168">
    <property type="entry name" value="LodA_N"/>
</dbReference>
<proteinExistence type="predicted"/>
<evidence type="ECO:0000313" key="4">
    <source>
        <dbReference type="Proteomes" id="UP000509761"/>
    </source>
</evidence>
<dbReference type="EMBL" id="CP054580">
    <property type="protein sequence ID" value="QKS24416.1"/>
    <property type="molecule type" value="Genomic_DNA"/>
</dbReference>
<dbReference type="GO" id="GO:1900191">
    <property type="term" value="P:negative regulation of single-species biofilm formation"/>
    <property type="evidence" value="ECO:0007669"/>
    <property type="project" value="InterPro"/>
</dbReference>
<dbReference type="AlphaFoldDB" id="A0A653V5M0"/>
<reference evidence="3 4" key="1">
    <citation type="submission" date="2019-12" db="EMBL/GenBank/DDBJ databases">
        <title>Genome sequencing and assembly of endphytes of Porphyra tenera.</title>
        <authorList>
            <person name="Park J.M."/>
            <person name="Shin R."/>
            <person name="Jo S.H."/>
        </authorList>
    </citation>
    <scope>NUCLEOTIDE SEQUENCE [LARGE SCALE GENOMIC DNA]</scope>
    <source>
        <strain evidence="3 4">GPM3</strain>
    </source>
</reference>
<organism evidence="3 4">
    <name type="scientific">Vreelandella titanicae</name>
    <dbReference type="NCBI Taxonomy" id="664683"/>
    <lineage>
        <taxon>Bacteria</taxon>
        <taxon>Pseudomonadati</taxon>
        <taxon>Pseudomonadota</taxon>
        <taxon>Gammaproteobacteria</taxon>
        <taxon>Oceanospirillales</taxon>
        <taxon>Halomonadaceae</taxon>
        <taxon>Vreelandella</taxon>
    </lineage>
</organism>
<evidence type="ECO:0000259" key="2">
    <source>
        <dbReference type="Pfam" id="PF18417"/>
    </source>
</evidence>
<keyword evidence="3" id="KW-0560">Oxidoreductase</keyword>
<evidence type="ECO:0000259" key="1">
    <source>
        <dbReference type="Pfam" id="PF17990"/>
    </source>
</evidence>
<dbReference type="Proteomes" id="UP000509761">
    <property type="component" value="Chromosome"/>
</dbReference>
<dbReference type="InterPro" id="IPR033797">
    <property type="entry name" value="LodA"/>
</dbReference>
<dbReference type="CDD" id="cd14732">
    <property type="entry name" value="LodA"/>
    <property type="match status" value="1"/>
</dbReference>